<dbReference type="RefSeq" id="WP_084060249.1">
    <property type="nucleotide sequence ID" value="NZ_FWXO01000001.1"/>
</dbReference>
<keyword evidence="2" id="KW-1185">Reference proteome</keyword>
<dbReference type="OrthoDB" id="667380at2"/>
<sequence length="151" mass="16956">MEQSIKRQLFDFCKDFADKRVSRIRKEMADFKESLNDETKSSAGDQYETGRAMLQLELEKSGVQLAEAEKMTKVLDLVNIKTQANYVGLGNLVKTTKANYFLAISAGEFKGDGIAVYCISSETPIGKLLFTKQVNDVVKFNDSEIKILEIL</sequence>
<name>A0A1W1YWB2_9FLAO</name>
<dbReference type="AlphaFoldDB" id="A0A1W1YWB2"/>
<proteinExistence type="predicted"/>
<dbReference type="EMBL" id="FWXO01000001">
    <property type="protein sequence ID" value="SMC40469.1"/>
    <property type="molecule type" value="Genomic_DNA"/>
</dbReference>
<accession>A0A1W1YWB2</accession>
<organism evidence="1 2">
    <name type="scientific">Cellulophaga tyrosinoxydans</name>
    <dbReference type="NCBI Taxonomy" id="504486"/>
    <lineage>
        <taxon>Bacteria</taxon>
        <taxon>Pseudomonadati</taxon>
        <taxon>Bacteroidota</taxon>
        <taxon>Flavobacteriia</taxon>
        <taxon>Flavobacteriales</taxon>
        <taxon>Flavobacteriaceae</taxon>
        <taxon>Cellulophaga</taxon>
    </lineage>
</organism>
<gene>
    <name evidence="1" type="ORF">SAMN05660703_0964</name>
</gene>
<reference evidence="1 2" key="1">
    <citation type="submission" date="2017-04" db="EMBL/GenBank/DDBJ databases">
        <authorList>
            <person name="Afonso C.L."/>
            <person name="Miller P.J."/>
            <person name="Scott M.A."/>
            <person name="Spackman E."/>
            <person name="Goraichik I."/>
            <person name="Dimitrov K.M."/>
            <person name="Suarez D.L."/>
            <person name="Swayne D.E."/>
        </authorList>
    </citation>
    <scope>NUCLEOTIDE SEQUENCE [LARGE SCALE GENOMIC DNA]</scope>
    <source>
        <strain evidence="1 2">DSM 21164</strain>
    </source>
</reference>
<protein>
    <recommendedName>
        <fullName evidence="3">3-oxoacyl-ACP synthase</fullName>
    </recommendedName>
</protein>
<evidence type="ECO:0000313" key="2">
    <source>
        <dbReference type="Proteomes" id="UP000192360"/>
    </source>
</evidence>
<evidence type="ECO:0008006" key="3">
    <source>
        <dbReference type="Google" id="ProtNLM"/>
    </source>
</evidence>
<evidence type="ECO:0000313" key="1">
    <source>
        <dbReference type="EMBL" id="SMC40469.1"/>
    </source>
</evidence>
<dbReference type="STRING" id="504486.SAMN05660703_0964"/>
<dbReference type="Proteomes" id="UP000192360">
    <property type="component" value="Unassembled WGS sequence"/>
</dbReference>